<dbReference type="EMBL" id="VVIM01000005">
    <property type="protein sequence ID" value="KAB0798874.1"/>
    <property type="molecule type" value="Genomic_DNA"/>
</dbReference>
<dbReference type="InterPro" id="IPR048258">
    <property type="entry name" value="Cyclins_cyclin-box"/>
</dbReference>
<reference evidence="8 9" key="2">
    <citation type="journal article" date="2018" name="Elife">
        <title>Firefly genomes illuminate parallel origins of bioluminescence in beetles.</title>
        <authorList>
            <person name="Fallon T.R."/>
            <person name="Lower S.E."/>
            <person name="Chang C.H."/>
            <person name="Bessho-Uehara M."/>
            <person name="Martin G.J."/>
            <person name="Bewick A.J."/>
            <person name="Behringer M."/>
            <person name="Debat H.J."/>
            <person name="Wong I."/>
            <person name="Day J.C."/>
            <person name="Suvorov A."/>
            <person name="Silva C.J."/>
            <person name="Stanger-Hall K.F."/>
            <person name="Hall D.W."/>
            <person name="Schmitz R.J."/>
            <person name="Nelson D.R."/>
            <person name="Lewis S.M."/>
            <person name="Shigenobu S."/>
            <person name="Bybee S.M."/>
            <person name="Larracuente A.M."/>
            <person name="Oba Y."/>
            <person name="Weng J.K."/>
        </authorList>
    </citation>
    <scope>NUCLEOTIDE SEQUENCE [LARGE SCALE GENOMIC DNA]</scope>
    <source>
        <strain evidence="8">1611_PpyrPB1</strain>
        <tissue evidence="8">Whole body</tissue>
    </source>
</reference>
<dbReference type="PROSITE" id="PS00292">
    <property type="entry name" value="CYCLINS"/>
    <property type="match status" value="1"/>
</dbReference>
<dbReference type="InterPro" id="IPR013763">
    <property type="entry name" value="Cyclin-like_dom"/>
</dbReference>
<protein>
    <submittedName>
        <fullName evidence="7">Uncharacterized protein</fullName>
    </submittedName>
</protein>
<dbReference type="GO" id="GO:0005634">
    <property type="term" value="C:nucleus"/>
    <property type="evidence" value="ECO:0007669"/>
    <property type="project" value="UniProtKB-ARBA"/>
</dbReference>
<proteinExistence type="inferred from homology"/>
<evidence type="ECO:0000256" key="4">
    <source>
        <dbReference type="RuleBase" id="RU000383"/>
    </source>
</evidence>
<keyword evidence="9" id="KW-1185">Reference proteome</keyword>
<dbReference type="InterPro" id="IPR039361">
    <property type="entry name" value="Cyclin"/>
</dbReference>
<evidence type="ECO:0000256" key="1">
    <source>
        <dbReference type="ARBA" id="ARBA00022618"/>
    </source>
</evidence>
<dbReference type="SUPFAM" id="SSF47954">
    <property type="entry name" value="Cyclin-like"/>
    <property type="match status" value="2"/>
</dbReference>
<evidence type="ECO:0000259" key="5">
    <source>
        <dbReference type="SMART" id="SM00385"/>
    </source>
</evidence>
<evidence type="ECO:0000313" key="8">
    <source>
        <dbReference type="EMBL" id="KAB0798874.1"/>
    </source>
</evidence>
<keyword evidence="3" id="KW-0131">Cell cycle</keyword>
<dbReference type="Pfam" id="PF02984">
    <property type="entry name" value="Cyclin_C"/>
    <property type="match status" value="1"/>
</dbReference>
<dbReference type="AlphaFoldDB" id="A0A1Y1MAX6"/>
<evidence type="ECO:0000259" key="6">
    <source>
        <dbReference type="SMART" id="SM01332"/>
    </source>
</evidence>
<dbReference type="InterPro" id="IPR046965">
    <property type="entry name" value="Cyclin_A/B-like"/>
</dbReference>
<feature type="domain" description="Cyclin-like" evidence="5">
    <location>
        <begin position="341"/>
        <end position="423"/>
    </location>
</feature>
<dbReference type="GO" id="GO:0016538">
    <property type="term" value="F:cyclin-dependent protein serine/threonine kinase regulator activity"/>
    <property type="evidence" value="ECO:0007669"/>
    <property type="project" value="InterPro"/>
</dbReference>
<dbReference type="OrthoDB" id="5590282at2759"/>
<evidence type="ECO:0000256" key="2">
    <source>
        <dbReference type="ARBA" id="ARBA00023127"/>
    </source>
</evidence>
<dbReference type="CDD" id="cd20504">
    <property type="entry name" value="CYCLIN_CCNA_rpt1"/>
    <property type="match status" value="1"/>
</dbReference>
<dbReference type="FunCoup" id="A0A1Y1MAX6">
    <property type="interactions" value="727"/>
</dbReference>
<reference evidence="8" key="3">
    <citation type="submission" date="2019-08" db="EMBL/GenBank/DDBJ databases">
        <authorList>
            <consortium name="Photinus pyralis genome working group"/>
            <person name="Fallon T.R."/>
            <person name="Sander Lower S.E."/>
            <person name="Weng J.-K."/>
        </authorList>
    </citation>
    <scope>NUCLEOTIDE SEQUENCE</scope>
    <source>
        <strain evidence="8">1611_PpyrPB1</strain>
        <tissue evidence="8">Whole body</tissue>
    </source>
</reference>
<evidence type="ECO:0000313" key="9">
    <source>
        <dbReference type="Proteomes" id="UP000327044"/>
    </source>
</evidence>
<dbReference type="SMART" id="SM00385">
    <property type="entry name" value="CYCLIN"/>
    <property type="match status" value="2"/>
</dbReference>
<feature type="domain" description="Cyclin C-terminal" evidence="6">
    <location>
        <begin position="337"/>
        <end position="454"/>
    </location>
</feature>
<reference evidence="7" key="1">
    <citation type="journal article" date="2016" name="Sci. Rep.">
        <title>Molecular characterization of firefly nuptial gifts: a multi-omics approach sheds light on postcopulatory sexual selection.</title>
        <authorList>
            <person name="Al-Wathiqui N."/>
            <person name="Fallon T.R."/>
            <person name="South A."/>
            <person name="Weng J.K."/>
            <person name="Lewis S.M."/>
        </authorList>
    </citation>
    <scope>NUCLEOTIDE SEQUENCE</scope>
</reference>
<accession>A0A1Y1MAX6</accession>
<organism evidence="7">
    <name type="scientific">Photinus pyralis</name>
    <name type="common">Common eastern firefly</name>
    <name type="synonym">Lampyris pyralis</name>
    <dbReference type="NCBI Taxonomy" id="7054"/>
    <lineage>
        <taxon>Eukaryota</taxon>
        <taxon>Metazoa</taxon>
        <taxon>Ecdysozoa</taxon>
        <taxon>Arthropoda</taxon>
        <taxon>Hexapoda</taxon>
        <taxon>Insecta</taxon>
        <taxon>Pterygota</taxon>
        <taxon>Neoptera</taxon>
        <taxon>Endopterygota</taxon>
        <taxon>Coleoptera</taxon>
        <taxon>Polyphaga</taxon>
        <taxon>Elateriformia</taxon>
        <taxon>Elateroidea</taxon>
        <taxon>Lampyridae</taxon>
        <taxon>Lampyrinae</taxon>
        <taxon>Photinus</taxon>
    </lineage>
</organism>
<dbReference type="FunFam" id="1.10.472.10:FF:000001">
    <property type="entry name" value="G2/mitotic-specific cyclin"/>
    <property type="match status" value="1"/>
</dbReference>
<gene>
    <name evidence="8" type="ORF">PPYR_06754</name>
</gene>
<dbReference type="EMBL" id="GEZM01040004">
    <property type="protein sequence ID" value="JAV81016.1"/>
    <property type="molecule type" value="Transcribed_RNA"/>
</dbReference>
<dbReference type="SMART" id="SM01332">
    <property type="entry name" value="Cyclin_C"/>
    <property type="match status" value="1"/>
</dbReference>
<dbReference type="PANTHER" id="PTHR10177">
    <property type="entry name" value="CYCLINS"/>
    <property type="match status" value="1"/>
</dbReference>
<evidence type="ECO:0000313" key="7">
    <source>
        <dbReference type="EMBL" id="JAV81016.1"/>
    </source>
</evidence>
<name>A0A1Y1MAX6_PHOPY</name>
<dbReference type="InterPro" id="IPR004367">
    <property type="entry name" value="Cyclin_C-dom"/>
</dbReference>
<dbReference type="GO" id="GO:0044772">
    <property type="term" value="P:mitotic cell cycle phase transition"/>
    <property type="evidence" value="ECO:0007669"/>
    <property type="project" value="InterPro"/>
</dbReference>
<keyword evidence="2 4" id="KW-0195">Cyclin</keyword>
<dbReference type="InterPro" id="IPR006671">
    <property type="entry name" value="Cyclin_N"/>
</dbReference>
<evidence type="ECO:0000256" key="3">
    <source>
        <dbReference type="ARBA" id="ARBA00023306"/>
    </source>
</evidence>
<sequence length="461" mass="52772">MATFHIHDDQENRGISEIRHKQADMAPMHQKRAVLGSLNNQNILINQQKSKVPLGVSNGQNANLGASSKLENQKLPPPVVPVAQFEAFKVYEDSKENDLPNSEIGKSVTTAKAAQHESQHSKEWFVQDKAKQEPIIKPKPLGESKKNAELNKANEENVEPKEVKCNDAIVELPMSVEKSVVDENLKLLPIRGGRLSRDKFFEIEEYRSEIYMYLRELELQNRPKIGYMRKQPDITYSMRSILVDWLVEVALEYKLQSETLFLAVNYIDRFLSYMSVVRGKLQLVGIAAMYIAAKYEEIYPPDISEFVYITDDTYNKKQVVRMEHLILKVLSFDLSVPTPLTFITAMAISTGLSNQVMFLAMYLSELAMLETDVYLETLPSILAAAAIAVARYTLKMEPWSCELKRKTGYEGKDFKQIMDFLYILYCNAPNNTHQAIREKYSCSQYLHVSNIHPRSEDIKLE</sequence>
<dbReference type="Proteomes" id="UP000327044">
    <property type="component" value="Unassembled WGS sequence"/>
</dbReference>
<comment type="similarity">
    <text evidence="4">Belongs to the cyclin family.</text>
</comment>
<dbReference type="Pfam" id="PF00134">
    <property type="entry name" value="Cyclin_N"/>
    <property type="match status" value="1"/>
</dbReference>
<dbReference type="InParanoid" id="A0A1Y1MAX6"/>
<dbReference type="PIRSF" id="PIRSF001771">
    <property type="entry name" value="Cyclin_A_B_D_E"/>
    <property type="match status" value="1"/>
</dbReference>
<dbReference type="Gene3D" id="1.10.472.10">
    <property type="entry name" value="Cyclin-like"/>
    <property type="match status" value="2"/>
</dbReference>
<feature type="domain" description="Cyclin-like" evidence="5">
    <location>
        <begin position="244"/>
        <end position="328"/>
    </location>
</feature>
<keyword evidence="1" id="KW-0132">Cell division</keyword>
<dbReference type="GO" id="GO:0051301">
    <property type="term" value="P:cell division"/>
    <property type="evidence" value="ECO:0007669"/>
    <property type="project" value="UniProtKB-KW"/>
</dbReference>
<dbReference type="InterPro" id="IPR036915">
    <property type="entry name" value="Cyclin-like_sf"/>
</dbReference>